<dbReference type="GO" id="GO:0031251">
    <property type="term" value="C:PAN complex"/>
    <property type="evidence" value="ECO:0007669"/>
    <property type="project" value="TreeGrafter"/>
</dbReference>
<keyword evidence="11" id="KW-1185">Reference proteome</keyword>
<sequence length="905" mass="102851">MPIVRYTSFPGHTQPVTKIISLEHGILSVGFDNVRFTNKRGVMQWNKILKNTSTIAMLNNMELVVASSSGTLTLMNWGRGTTLKQVDVDQGILSLKTGKYLFSASSSGQVTFRDPVTFRQEHAMQFHTGGVSSFDVYGNYMVSTGYSIRGANLITDPLIKVFDLRANKFLPPIPCTINPTIINFHPNYASSILVASQSGALQLCDINDANQSRSQFYQAEVNGYMTTMEFSSSGELFALGDAFGIFQLWCQRDMAKVNSISKPSEYKDDHPQLEYPEFDDDTPLNTVGMPYYTKPLLSVWPSNLLFPIGRPSPKIPPEVLKNVKMVDFVGYAPNPKTFKRNQVPVSEEKTMVAPKFRSEQELEQIKGEVRSVDKYESSKISIDTGIPHHYKSVEIKYSRFGVEDFDFGFYNKTEYGGLETDIRNSYCNSILQMLFFIWPLREITKAHIRSSCFKEPCLTCELGFLFRMLEGSKGVNCQASNFLRAFGLVQQANNLGLLEPEHITSDSDISYGALIQTFCRFILEQICIESSSGNGAPSLIDDKFVQRLFSIPVLSTSQCNEHHRQEREISPFVIDLIYPRKGNGSHPSFVEVLAKSINRESVTKAWCSQCNQYQMTVQSKELLRMPNFMCINSNILTDTDLNFWIEETEIKLKKGPGHLISHINVSDAEGKPEWVFFNDFCVLPVANEERTFKKWKAESEIRSDGTNTLIRPSRYSLARVSVVRGEGPNEGVPFIDDYIYTSEPVCDYLTEYSGIREGDLDPLLSRKPLVSLKVAYKRLRLLVDMGCIFVGHDLRKDCRTINILIPPSQIIDTVKLFKFKNRQRKLSLRFLAWCLLKEDIQTTTHDSVEDARTALLLYKKYCEIQKAGNFEKVMEDIYREGSTCNFRPPNAKHDPRQRMPSSEIF</sequence>
<dbReference type="GO" id="GO:0046872">
    <property type="term" value="F:metal ion binding"/>
    <property type="evidence" value="ECO:0007669"/>
    <property type="project" value="UniProtKB-KW"/>
</dbReference>
<evidence type="ECO:0000256" key="8">
    <source>
        <dbReference type="ARBA" id="ARBA00022839"/>
    </source>
</evidence>
<dbReference type="AlphaFoldDB" id="A0AAD5Y061"/>
<reference evidence="10" key="1">
    <citation type="submission" date="2020-05" db="EMBL/GenBank/DDBJ databases">
        <title>Phylogenomic resolution of chytrid fungi.</title>
        <authorList>
            <person name="Stajich J.E."/>
            <person name="Amses K."/>
            <person name="Simmons R."/>
            <person name="Seto K."/>
            <person name="Myers J."/>
            <person name="Bonds A."/>
            <person name="Quandt C.A."/>
            <person name="Barry K."/>
            <person name="Liu P."/>
            <person name="Grigoriev I."/>
            <person name="Longcore J.E."/>
            <person name="James T.Y."/>
        </authorList>
    </citation>
    <scope>NUCLEOTIDE SEQUENCE</scope>
    <source>
        <strain evidence="10">PLAUS21</strain>
    </source>
</reference>
<dbReference type="Proteomes" id="UP001210925">
    <property type="component" value="Unassembled WGS sequence"/>
</dbReference>
<dbReference type="InterPro" id="IPR028889">
    <property type="entry name" value="USP"/>
</dbReference>
<dbReference type="InterPro" id="IPR013520">
    <property type="entry name" value="Ribonucl_H"/>
</dbReference>
<evidence type="ECO:0000256" key="5">
    <source>
        <dbReference type="ARBA" id="ARBA00022722"/>
    </source>
</evidence>
<dbReference type="FunFam" id="3.30.420.10:FF:000028">
    <property type="entry name" value="PAN2-PAN3 deadenylation complex catalytic subunit PAN2"/>
    <property type="match status" value="1"/>
</dbReference>
<evidence type="ECO:0000259" key="9">
    <source>
        <dbReference type="PROSITE" id="PS50235"/>
    </source>
</evidence>
<evidence type="ECO:0000313" key="10">
    <source>
        <dbReference type="EMBL" id="KAJ3251679.1"/>
    </source>
</evidence>
<dbReference type="Pfam" id="PF13423">
    <property type="entry name" value="UCH_1"/>
    <property type="match status" value="1"/>
</dbReference>
<keyword evidence="8" id="KW-0269">Exonuclease</keyword>
<evidence type="ECO:0000256" key="2">
    <source>
        <dbReference type="ARBA" id="ARBA00022490"/>
    </source>
</evidence>
<organism evidence="10 11">
    <name type="scientific">Boothiomyces macroporosus</name>
    <dbReference type="NCBI Taxonomy" id="261099"/>
    <lineage>
        <taxon>Eukaryota</taxon>
        <taxon>Fungi</taxon>
        <taxon>Fungi incertae sedis</taxon>
        <taxon>Chytridiomycota</taxon>
        <taxon>Chytridiomycota incertae sedis</taxon>
        <taxon>Chytridiomycetes</taxon>
        <taxon>Rhizophydiales</taxon>
        <taxon>Terramycetaceae</taxon>
        <taxon>Boothiomyces</taxon>
    </lineage>
</organism>
<keyword evidence="3" id="KW-0853">WD repeat</keyword>
<dbReference type="GO" id="GO:0000289">
    <property type="term" value="P:nuclear-transcribed mRNA poly(A) tail shortening"/>
    <property type="evidence" value="ECO:0007669"/>
    <property type="project" value="TreeGrafter"/>
</dbReference>
<keyword evidence="4" id="KW-0507">mRNA processing</keyword>
<accession>A0AAD5Y061</accession>
<comment type="subcellular location">
    <subcellularLocation>
        <location evidence="1">Cytoplasm</location>
    </subcellularLocation>
</comment>
<dbReference type="InterPro" id="IPR028881">
    <property type="entry name" value="PAN2_UCH_dom"/>
</dbReference>
<comment type="caution">
    <text evidence="10">The sequence shown here is derived from an EMBL/GenBank/DDBJ whole genome shotgun (WGS) entry which is preliminary data.</text>
</comment>
<dbReference type="SUPFAM" id="SSF50978">
    <property type="entry name" value="WD40 repeat-like"/>
    <property type="match status" value="1"/>
</dbReference>
<dbReference type="InterPro" id="IPR036397">
    <property type="entry name" value="RNaseH_sf"/>
</dbReference>
<dbReference type="SUPFAM" id="SSF53098">
    <property type="entry name" value="Ribonuclease H-like"/>
    <property type="match status" value="1"/>
</dbReference>
<proteinExistence type="predicted"/>
<dbReference type="InterPro" id="IPR012337">
    <property type="entry name" value="RNaseH-like_sf"/>
</dbReference>
<keyword evidence="7" id="KW-0378">Hydrolase</keyword>
<dbReference type="GO" id="GO:0004535">
    <property type="term" value="F:poly(A)-specific ribonuclease activity"/>
    <property type="evidence" value="ECO:0007669"/>
    <property type="project" value="TreeGrafter"/>
</dbReference>
<dbReference type="Pfam" id="PF00929">
    <property type="entry name" value="RNase_T"/>
    <property type="match status" value="1"/>
</dbReference>
<dbReference type="Pfam" id="PF20770">
    <property type="entry name" value="PAN2_N"/>
    <property type="match status" value="1"/>
</dbReference>
<dbReference type="Gene3D" id="2.130.10.10">
    <property type="entry name" value="YVTN repeat-like/Quinoprotein amine dehydrogenase"/>
    <property type="match status" value="1"/>
</dbReference>
<dbReference type="PROSITE" id="PS50235">
    <property type="entry name" value="USP_3"/>
    <property type="match status" value="1"/>
</dbReference>
<dbReference type="EMBL" id="JADGKB010000172">
    <property type="protein sequence ID" value="KAJ3251679.1"/>
    <property type="molecule type" value="Genomic_DNA"/>
</dbReference>
<evidence type="ECO:0000313" key="11">
    <source>
        <dbReference type="Proteomes" id="UP001210925"/>
    </source>
</evidence>
<evidence type="ECO:0000256" key="6">
    <source>
        <dbReference type="ARBA" id="ARBA00022723"/>
    </source>
</evidence>
<dbReference type="InterPro" id="IPR050785">
    <property type="entry name" value="PAN2-PAN3_catalytic_subunit"/>
</dbReference>
<dbReference type="InterPro" id="IPR015943">
    <property type="entry name" value="WD40/YVTN_repeat-like_dom_sf"/>
</dbReference>
<dbReference type="GO" id="GO:0003676">
    <property type="term" value="F:nucleic acid binding"/>
    <property type="evidence" value="ECO:0007669"/>
    <property type="project" value="InterPro"/>
</dbReference>
<evidence type="ECO:0000256" key="3">
    <source>
        <dbReference type="ARBA" id="ARBA00022574"/>
    </source>
</evidence>
<name>A0AAD5Y061_9FUNG</name>
<protein>
    <submittedName>
        <fullName evidence="10">Poly(A)-specific ribonuclease</fullName>
    </submittedName>
</protein>
<dbReference type="InterPro" id="IPR038765">
    <property type="entry name" value="Papain-like_cys_pep_sf"/>
</dbReference>
<keyword evidence="2" id="KW-0963">Cytoplasm</keyword>
<dbReference type="SMART" id="SM00479">
    <property type="entry name" value="EXOIII"/>
    <property type="match status" value="1"/>
</dbReference>
<dbReference type="InterPro" id="IPR048841">
    <property type="entry name" value="PAN2_N"/>
</dbReference>
<evidence type="ECO:0000256" key="1">
    <source>
        <dbReference type="ARBA" id="ARBA00004496"/>
    </source>
</evidence>
<feature type="domain" description="USP" evidence="9">
    <location>
        <begin position="416"/>
        <end position="714"/>
    </location>
</feature>
<dbReference type="InterPro" id="IPR036322">
    <property type="entry name" value="WD40_repeat_dom_sf"/>
</dbReference>
<keyword evidence="5" id="KW-0540">Nuclease</keyword>
<gene>
    <name evidence="10" type="primary">PAN2</name>
    <name evidence="10" type="ORF">HK103_002202</name>
</gene>
<dbReference type="SUPFAM" id="SSF54001">
    <property type="entry name" value="Cysteine proteinases"/>
    <property type="match status" value="1"/>
</dbReference>
<dbReference type="PANTHER" id="PTHR15728">
    <property type="entry name" value="DEADENYLATION COMPLEX CATALYTIC SUBUNIT PAN2"/>
    <property type="match status" value="1"/>
</dbReference>
<dbReference type="Gene3D" id="3.30.420.10">
    <property type="entry name" value="Ribonuclease H-like superfamily/Ribonuclease H"/>
    <property type="match status" value="1"/>
</dbReference>
<dbReference type="GO" id="GO:0000932">
    <property type="term" value="C:P-body"/>
    <property type="evidence" value="ECO:0007669"/>
    <property type="project" value="TreeGrafter"/>
</dbReference>
<dbReference type="PANTHER" id="PTHR15728:SF0">
    <property type="entry name" value="PAN2-PAN3 DEADENYLATION COMPLEX CATALYTIC SUBUNIT PAN2"/>
    <property type="match status" value="1"/>
</dbReference>
<dbReference type="CDD" id="cd06143">
    <property type="entry name" value="PAN2_exo"/>
    <property type="match status" value="1"/>
</dbReference>
<keyword evidence="6" id="KW-0479">Metal-binding</keyword>
<evidence type="ECO:0000256" key="4">
    <source>
        <dbReference type="ARBA" id="ARBA00022664"/>
    </source>
</evidence>
<dbReference type="Gene3D" id="3.90.70.10">
    <property type="entry name" value="Cysteine proteinases"/>
    <property type="match status" value="1"/>
</dbReference>
<evidence type="ECO:0000256" key="7">
    <source>
        <dbReference type="ARBA" id="ARBA00022801"/>
    </source>
</evidence>
<dbReference type="GO" id="GO:0006397">
    <property type="term" value="P:mRNA processing"/>
    <property type="evidence" value="ECO:0007669"/>
    <property type="project" value="UniProtKB-KW"/>
</dbReference>